<dbReference type="AlphaFoldDB" id="A0A5M3M7N4"/>
<dbReference type="SUPFAM" id="SSF53335">
    <property type="entry name" value="S-adenosyl-L-methionine-dependent methyltransferases"/>
    <property type="match status" value="1"/>
</dbReference>
<dbReference type="KEGG" id="cput:CONPUDRAFT_159688"/>
<dbReference type="GeneID" id="19204156"/>
<protein>
    <submittedName>
        <fullName evidence="1">S-adenosyl-L-methionine-dependent methyltransferase</fullName>
    </submittedName>
</protein>
<organism evidence="1 2">
    <name type="scientific">Coniophora puteana (strain RWD-64-598)</name>
    <name type="common">Brown rot fungus</name>
    <dbReference type="NCBI Taxonomy" id="741705"/>
    <lineage>
        <taxon>Eukaryota</taxon>
        <taxon>Fungi</taxon>
        <taxon>Dikarya</taxon>
        <taxon>Basidiomycota</taxon>
        <taxon>Agaricomycotina</taxon>
        <taxon>Agaricomycetes</taxon>
        <taxon>Agaricomycetidae</taxon>
        <taxon>Boletales</taxon>
        <taxon>Coniophorineae</taxon>
        <taxon>Coniophoraceae</taxon>
        <taxon>Coniophora</taxon>
    </lineage>
</organism>
<evidence type="ECO:0000313" key="2">
    <source>
        <dbReference type="Proteomes" id="UP000053558"/>
    </source>
</evidence>
<reference evidence="2" key="1">
    <citation type="journal article" date="2012" name="Science">
        <title>The Paleozoic origin of enzymatic lignin decomposition reconstructed from 31 fungal genomes.</title>
        <authorList>
            <person name="Floudas D."/>
            <person name="Binder M."/>
            <person name="Riley R."/>
            <person name="Barry K."/>
            <person name="Blanchette R.A."/>
            <person name="Henrissat B."/>
            <person name="Martinez A.T."/>
            <person name="Otillar R."/>
            <person name="Spatafora J.W."/>
            <person name="Yadav J.S."/>
            <person name="Aerts A."/>
            <person name="Benoit I."/>
            <person name="Boyd A."/>
            <person name="Carlson A."/>
            <person name="Copeland A."/>
            <person name="Coutinho P.M."/>
            <person name="de Vries R.P."/>
            <person name="Ferreira P."/>
            <person name="Findley K."/>
            <person name="Foster B."/>
            <person name="Gaskell J."/>
            <person name="Glotzer D."/>
            <person name="Gorecki P."/>
            <person name="Heitman J."/>
            <person name="Hesse C."/>
            <person name="Hori C."/>
            <person name="Igarashi K."/>
            <person name="Jurgens J.A."/>
            <person name="Kallen N."/>
            <person name="Kersten P."/>
            <person name="Kohler A."/>
            <person name="Kuees U."/>
            <person name="Kumar T.K.A."/>
            <person name="Kuo A."/>
            <person name="LaButti K."/>
            <person name="Larrondo L.F."/>
            <person name="Lindquist E."/>
            <person name="Ling A."/>
            <person name="Lombard V."/>
            <person name="Lucas S."/>
            <person name="Lundell T."/>
            <person name="Martin R."/>
            <person name="McLaughlin D.J."/>
            <person name="Morgenstern I."/>
            <person name="Morin E."/>
            <person name="Murat C."/>
            <person name="Nagy L.G."/>
            <person name="Nolan M."/>
            <person name="Ohm R.A."/>
            <person name="Patyshakuliyeva A."/>
            <person name="Rokas A."/>
            <person name="Ruiz-Duenas F.J."/>
            <person name="Sabat G."/>
            <person name="Salamov A."/>
            <person name="Samejima M."/>
            <person name="Schmutz J."/>
            <person name="Slot J.C."/>
            <person name="St John F."/>
            <person name="Stenlid J."/>
            <person name="Sun H."/>
            <person name="Sun S."/>
            <person name="Syed K."/>
            <person name="Tsang A."/>
            <person name="Wiebenga A."/>
            <person name="Young D."/>
            <person name="Pisabarro A."/>
            <person name="Eastwood D.C."/>
            <person name="Martin F."/>
            <person name="Cullen D."/>
            <person name="Grigoriev I.V."/>
            <person name="Hibbett D.S."/>
        </authorList>
    </citation>
    <scope>NUCLEOTIDE SEQUENCE [LARGE SCALE GENOMIC DNA]</scope>
    <source>
        <strain evidence="2">RWD-64-598 SS2</strain>
    </source>
</reference>
<proteinExistence type="predicted"/>
<keyword evidence="1" id="KW-0489">Methyltransferase</keyword>
<dbReference type="EMBL" id="JH711590">
    <property type="protein sequence ID" value="EIW74916.1"/>
    <property type="molecule type" value="Genomic_DNA"/>
</dbReference>
<gene>
    <name evidence="1" type="ORF">CONPUDRAFT_159688</name>
</gene>
<dbReference type="InterPro" id="IPR029063">
    <property type="entry name" value="SAM-dependent_MTases_sf"/>
</dbReference>
<dbReference type="Proteomes" id="UP000053558">
    <property type="component" value="Unassembled WGS sequence"/>
</dbReference>
<sequence length="226" mass="25146">MSGIGAWINDAAHHVPPSVHLYGIDLYPTHFPERHPSNVHFLVQSIFDMPAEWSNTFTLANQRMLIGSFLPGDWRKSARETFRVLKPGGYVQMLELDARIHQVLALGPRSRRLEGVINAIWRERGMLTDPAGVLPDILKECGFVDVTVETRTAPVNRKSGAMGALHLYSISQAYRAMGEAIIRAGGYGVVSSVREFTDLVVAAREEWAENEAASATFVMIYARKPQ</sequence>
<evidence type="ECO:0000313" key="1">
    <source>
        <dbReference type="EMBL" id="EIW74916.1"/>
    </source>
</evidence>
<accession>A0A5M3M7N4</accession>
<dbReference type="GO" id="GO:0008168">
    <property type="term" value="F:methyltransferase activity"/>
    <property type="evidence" value="ECO:0007669"/>
    <property type="project" value="UniProtKB-KW"/>
</dbReference>
<dbReference type="GO" id="GO:0032259">
    <property type="term" value="P:methylation"/>
    <property type="evidence" value="ECO:0007669"/>
    <property type="project" value="UniProtKB-KW"/>
</dbReference>
<comment type="caution">
    <text evidence="1">The sequence shown here is derived from an EMBL/GenBank/DDBJ whole genome shotgun (WGS) entry which is preliminary data.</text>
</comment>
<dbReference type="RefSeq" id="XP_007774974.1">
    <property type="nucleotide sequence ID" value="XM_007776784.1"/>
</dbReference>
<keyword evidence="1" id="KW-0808">Transferase</keyword>
<dbReference type="OrthoDB" id="184880at2759"/>
<keyword evidence="2" id="KW-1185">Reference proteome</keyword>
<dbReference type="Gene3D" id="3.40.50.150">
    <property type="entry name" value="Vaccinia Virus protein VP39"/>
    <property type="match status" value="1"/>
</dbReference>
<name>A0A5M3M7N4_CONPW</name>